<sequence>MACINSHECVTGMCCRSADGQVVTNQHLDHFGPVFDPDPNSQVNGTCSTRKAQKGEVCDDSFQCDNGLACYRPVSDVCCPSMTCYDETFVKQQQAYWQRCFSDVTALSHHKKSRYPKHKCINLVKLKVK</sequence>
<reference evidence="1" key="1">
    <citation type="journal article" date="2019" name="bioRxiv">
        <title>The Genome of the Zebra Mussel, Dreissena polymorpha: A Resource for Invasive Species Research.</title>
        <authorList>
            <person name="McCartney M.A."/>
            <person name="Auch B."/>
            <person name="Kono T."/>
            <person name="Mallez S."/>
            <person name="Zhang Y."/>
            <person name="Obille A."/>
            <person name="Becker A."/>
            <person name="Abrahante J.E."/>
            <person name="Garbe J."/>
            <person name="Badalamenti J.P."/>
            <person name="Herman A."/>
            <person name="Mangelson H."/>
            <person name="Liachko I."/>
            <person name="Sullivan S."/>
            <person name="Sone E.D."/>
            <person name="Koren S."/>
            <person name="Silverstein K.A.T."/>
            <person name="Beckman K.B."/>
            <person name="Gohl D.M."/>
        </authorList>
    </citation>
    <scope>NUCLEOTIDE SEQUENCE</scope>
    <source>
        <strain evidence="1">Duluth1</strain>
        <tissue evidence="1">Whole animal</tissue>
    </source>
</reference>
<organism evidence="1 2">
    <name type="scientific">Dreissena polymorpha</name>
    <name type="common">Zebra mussel</name>
    <name type="synonym">Mytilus polymorpha</name>
    <dbReference type="NCBI Taxonomy" id="45954"/>
    <lineage>
        <taxon>Eukaryota</taxon>
        <taxon>Metazoa</taxon>
        <taxon>Spiralia</taxon>
        <taxon>Lophotrochozoa</taxon>
        <taxon>Mollusca</taxon>
        <taxon>Bivalvia</taxon>
        <taxon>Autobranchia</taxon>
        <taxon>Heteroconchia</taxon>
        <taxon>Euheterodonta</taxon>
        <taxon>Imparidentia</taxon>
        <taxon>Neoheterodontei</taxon>
        <taxon>Myida</taxon>
        <taxon>Dreissenoidea</taxon>
        <taxon>Dreissenidae</taxon>
        <taxon>Dreissena</taxon>
    </lineage>
</organism>
<name>A0A9D4C302_DREPO</name>
<comment type="caution">
    <text evidence="1">The sequence shown here is derived from an EMBL/GenBank/DDBJ whole genome shotgun (WGS) entry which is preliminary data.</text>
</comment>
<dbReference type="Proteomes" id="UP000828390">
    <property type="component" value="Unassembled WGS sequence"/>
</dbReference>
<gene>
    <name evidence="1" type="ORF">DPMN_058940</name>
</gene>
<reference evidence="1" key="2">
    <citation type="submission" date="2020-11" db="EMBL/GenBank/DDBJ databases">
        <authorList>
            <person name="McCartney M.A."/>
            <person name="Auch B."/>
            <person name="Kono T."/>
            <person name="Mallez S."/>
            <person name="Becker A."/>
            <person name="Gohl D.M."/>
            <person name="Silverstein K.A.T."/>
            <person name="Koren S."/>
            <person name="Bechman K.B."/>
            <person name="Herman A."/>
            <person name="Abrahante J.E."/>
            <person name="Garbe J."/>
        </authorList>
    </citation>
    <scope>NUCLEOTIDE SEQUENCE</scope>
    <source>
        <strain evidence="1">Duluth1</strain>
        <tissue evidence="1">Whole animal</tissue>
    </source>
</reference>
<keyword evidence="2" id="KW-1185">Reference proteome</keyword>
<evidence type="ECO:0000313" key="2">
    <source>
        <dbReference type="Proteomes" id="UP000828390"/>
    </source>
</evidence>
<proteinExistence type="predicted"/>
<evidence type="ECO:0000313" key="1">
    <source>
        <dbReference type="EMBL" id="KAH3716221.1"/>
    </source>
</evidence>
<protein>
    <submittedName>
        <fullName evidence="1">Uncharacterized protein</fullName>
    </submittedName>
</protein>
<accession>A0A9D4C302</accession>
<dbReference type="AlphaFoldDB" id="A0A9D4C302"/>
<dbReference type="EMBL" id="JAIWYP010000013">
    <property type="protein sequence ID" value="KAH3716221.1"/>
    <property type="molecule type" value="Genomic_DNA"/>
</dbReference>